<evidence type="ECO:0000256" key="1">
    <source>
        <dbReference type="ARBA" id="ARBA00004651"/>
    </source>
</evidence>
<dbReference type="AlphaFoldDB" id="A0ABD1DEI1"/>
<accession>A0ABD1DEI1</accession>
<feature type="transmembrane region" description="Helical" evidence="10">
    <location>
        <begin position="289"/>
        <end position="312"/>
    </location>
</feature>
<proteinExistence type="inferred from homology"/>
<evidence type="ECO:0000313" key="12">
    <source>
        <dbReference type="EMBL" id="KAL1397685.1"/>
    </source>
</evidence>
<evidence type="ECO:0000256" key="5">
    <source>
        <dbReference type="ARBA" id="ARBA00022725"/>
    </source>
</evidence>
<feature type="transmembrane region" description="Helical" evidence="10">
    <location>
        <begin position="258"/>
        <end position="282"/>
    </location>
</feature>
<keyword evidence="7 10" id="KW-0472">Membrane</keyword>
<keyword evidence="5 10" id="KW-0552">Olfaction</keyword>
<feature type="coiled-coil region" evidence="11">
    <location>
        <begin position="210"/>
        <end position="261"/>
    </location>
</feature>
<evidence type="ECO:0000256" key="11">
    <source>
        <dbReference type="SAM" id="Coils"/>
    </source>
</evidence>
<feature type="transmembrane region" description="Helical" evidence="10">
    <location>
        <begin position="360"/>
        <end position="381"/>
    </location>
</feature>
<evidence type="ECO:0000256" key="3">
    <source>
        <dbReference type="ARBA" id="ARBA00022606"/>
    </source>
</evidence>
<gene>
    <name evidence="12" type="ORF">pipiens_009580</name>
</gene>
<keyword evidence="4 10" id="KW-0812">Transmembrane</keyword>
<comment type="similarity">
    <text evidence="10">Belongs to the insect chemoreceptor superfamily. Heteromeric odorant receptor channel (TC 1.A.69) family.</text>
</comment>
<comment type="caution">
    <text evidence="12">The sequence shown here is derived from an EMBL/GenBank/DDBJ whole genome shotgun (WGS) entry which is preliminary data.</text>
</comment>
<evidence type="ECO:0000256" key="9">
    <source>
        <dbReference type="ARBA" id="ARBA00023224"/>
    </source>
</evidence>
<evidence type="ECO:0000313" key="13">
    <source>
        <dbReference type="Proteomes" id="UP001562425"/>
    </source>
</evidence>
<keyword evidence="3 10" id="KW-0716">Sensory transduction</keyword>
<dbReference type="Pfam" id="PF02949">
    <property type="entry name" value="7tm_6"/>
    <property type="match status" value="1"/>
</dbReference>
<feature type="transmembrane region" description="Helical" evidence="10">
    <location>
        <begin position="129"/>
        <end position="152"/>
    </location>
</feature>
<keyword evidence="11" id="KW-0175">Coiled coil</keyword>
<dbReference type="GO" id="GO:0007165">
    <property type="term" value="P:signal transduction"/>
    <property type="evidence" value="ECO:0007669"/>
    <property type="project" value="UniProtKB-KW"/>
</dbReference>
<feature type="transmembrane region" description="Helical" evidence="10">
    <location>
        <begin position="37"/>
        <end position="56"/>
    </location>
</feature>
<dbReference type="GO" id="GO:0007608">
    <property type="term" value="P:sensory perception of smell"/>
    <property type="evidence" value="ECO:0007669"/>
    <property type="project" value="UniProtKB-KW"/>
</dbReference>
<comment type="subcellular location">
    <subcellularLocation>
        <location evidence="1 10">Cell membrane</location>
        <topology evidence="1 10">Multi-pass membrane protein</topology>
    </subcellularLocation>
</comment>
<dbReference type="EMBL" id="JBEHCU010006185">
    <property type="protein sequence ID" value="KAL1397685.1"/>
    <property type="molecule type" value="Genomic_DNA"/>
</dbReference>
<keyword evidence="9 10" id="KW-0807">Transducer</keyword>
<dbReference type="Proteomes" id="UP001562425">
    <property type="component" value="Unassembled WGS sequence"/>
</dbReference>
<dbReference type="PANTHER" id="PTHR21137:SF35">
    <property type="entry name" value="ODORANT RECEPTOR 19A-RELATED"/>
    <property type="match status" value="1"/>
</dbReference>
<feature type="transmembrane region" description="Helical" evidence="10">
    <location>
        <begin position="173"/>
        <end position="195"/>
    </location>
</feature>
<keyword evidence="6 10" id="KW-1133">Transmembrane helix</keyword>
<organism evidence="12 13">
    <name type="scientific">Culex pipiens pipiens</name>
    <name type="common">Northern house mosquito</name>
    <dbReference type="NCBI Taxonomy" id="38569"/>
    <lineage>
        <taxon>Eukaryota</taxon>
        <taxon>Metazoa</taxon>
        <taxon>Ecdysozoa</taxon>
        <taxon>Arthropoda</taxon>
        <taxon>Hexapoda</taxon>
        <taxon>Insecta</taxon>
        <taxon>Pterygota</taxon>
        <taxon>Neoptera</taxon>
        <taxon>Endopterygota</taxon>
        <taxon>Diptera</taxon>
        <taxon>Nematocera</taxon>
        <taxon>Culicoidea</taxon>
        <taxon>Culicidae</taxon>
        <taxon>Culicinae</taxon>
        <taxon>Culicini</taxon>
        <taxon>Culex</taxon>
        <taxon>Culex</taxon>
    </lineage>
</organism>
<evidence type="ECO:0000256" key="2">
    <source>
        <dbReference type="ARBA" id="ARBA00022475"/>
    </source>
</evidence>
<dbReference type="InterPro" id="IPR004117">
    <property type="entry name" value="7tm6_olfct_rcpt"/>
</dbReference>
<sequence length="382" mass="43690">MSTPEQILVRNFEISYRLCAKIGLNALDRNYRPNWRTVYPGTVNVLALVQLLYFLWTERADLMQFLLILPHLMVTALGFHKFILCTVRSSEIFALRCKLTEIQALLMETTSNGPVICRTLNISRLLQKLIFVFYLAAVVLTSLVPIVLWLVIGKKSFMFLFFVPGLDQYSTEGFLVNTILHAIILLAAFCAYTGYECLFLGLIMPVGAYVDAFGNEVQELNSALNLKERNDPAIRARLNRIMKLHQLLNEYEAMLEELYNVLILSVIGLNYLGIISTIVVILKSNDRMAYIFFALMFEMLFRICLMGTIITVKNEQLVGHLYNIEWYQLAPDQARDLRFMLHKAQNPTSVTIGKYALLNLAGYMSVLKSIYSYVMVLVTVLE</sequence>
<keyword evidence="2" id="KW-1003">Cell membrane</keyword>
<evidence type="ECO:0000256" key="4">
    <source>
        <dbReference type="ARBA" id="ARBA00022692"/>
    </source>
</evidence>
<keyword evidence="13" id="KW-1185">Reference proteome</keyword>
<evidence type="ECO:0000256" key="6">
    <source>
        <dbReference type="ARBA" id="ARBA00022989"/>
    </source>
</evidence>
<dbReference type="GO" id="GO:0005886">
    <property type="term" value="C:plasma membrane"/>
    <property type="evidence" value="ECO:0007669"/>
    <property type="project" value="UniProtKB-SubCell"/>
</dbReference>
<protein>
    <recommendedName>
        <fullName evidence="10">Odorant receptor</fullName>
    </recommendedName>
</protein>
<evidence type="ECO:0000256" key="8">
    <source>
        <dbReference type="ARBA" id="ARBA00023170"/>
    </source>
</evidence>
<reference evidence="12 13" key="1">
    <citation type="submission" date="2024-05" db="EMBL/GenBank/DDBJ databases">
        <title>Culex pipiens pipiens assembly and annotation.</title>
        <authorList>
            <person name="Alout H."/>
            <person name="Durand T."/>
        </authorList>
    </citation>
    <scope>NUCLEOTIDE SEQUENCE [LARGE SCALE GENOMIC DNA]</scope>
    <source>
        <strain evidence="12">HA-2024</strain>
        <tissue evidence="12">Whole body</tissue>
    </source>
</reference>
<name>A0ABD1DEI1_CULPP</name>
<evidence type="ECO:0000256" key="10">
    <source>
        <dbReference type="RuleBase" id="RU351113"/>
    </source>
</evidence>
<feature type="transmembrane region" description="Helical" evidence="10">
    <location>
        <begin position="63"/>
        <end position="83"/>
    </location>
</feature>
<keyword evidence="8 10" id="KW-0675">Receptor</keyword>
<evidence type="ECO:0000256" key="7">
    <source>
        <dbReference type="ARBA" id="ARBA00023136"/>
    </source>
</evidence>
<dbReference type="PANTHER" id="PTHR21137">
    <property type="entry name" value="ODORANT RECEPTOR"/>
    <property type="match status" value="1"/>
</dbReference>